<dbReference type="Gene3D" id="3.90.70.10">
    <property type="entry name" value="Cysteine proteinases"/>
    <property type="match status" value="1"/>
</dbReference>
<reference evidence="1 2" key="1">
    <citation type="submission" date="2013-12" db="EMBL/GenBank/DDBJ databases">
        <title>Draft genome of the parsitic nematode Ancylostoma duodenale.</title>
        <authorList>
            <person name="Mitreva M."/>
        </authorList>
    </citation>
    <scope>NUCLEOTIDE SEQUENCE [LARGE SCALE GENOMIC DNA]</scope>
    <source>
        <strain evidence="1 2">Zhejiang</strain>
    </source>
</reference>
<dbReference type="AlphaFoldDB" id="A0A0C2H2V2"/>
<keyword evidence="2" id="KW-1185">Reference proteome</keyword>
<protein>
    <submittedName>
        <fullName evidence="1">Uncharacterized protein</fullName>
    </submittedName>
</protein>
<dbReference type="Proteomes" id="UP000054047">
    <property type="component" value="Unassembled WGS sequence"/>
</dbReference>
<dbReference type="InterPro" id="IPR038765">
    <property type="entry name" value="Papain-like_cys_pep_sf"/>
</dbReference>
<dbReference type="SUPFAM" id="SSF54001">
    <property type="entry name" value="Cysteine proteinases"/>
    <property type="match status" value="1"/>
</dbReference>
<proteinExistence type="predicted"/>
<sequence>MLLLLTLIVTSFAADNNAIGEQQLTGKALADYVRTHQNLFQVEESEKNDERMKYLMPASFMTTPSDVDRIKVEAEDEEPPERFDAREQWPYCKDIIGTVRDQSHCGFLRQ</sequence>
<accession>A0A0C2H2V2</accession>
<dbReference type="EMBL" id="KN726462">
    <property type="protein sequence ID" value="KIH68110.1"/>
    <property type="molecule type" value="Genomic_DNA"/>
</dbReference>
<organism evidence="1 2">
    <name type="scientific">Ancylostoma duodenale</name>
    <dbReference type="NCBI Taxonomy" id="51022"/>
    <lineage>
        <taxon>Eukaryota</taxon>
        <taxon>Metazoa</taxon>
        <taxon>Ecdysozoa</taxon>
        <taxon>Nematoda</taxon>
        <taxon>Chromadorea</taxon>
        <taxon>Rhabditida</taxon>
        <taxon>Rhabditina</taxon>
        <taxon>Rhabditomorpha</taxon>
        <taxon>Strongyloidea</taxon>
        <taxon>Ancylostomatidae</taxon>
        <taxon>Ancylostomatinae</taxon>
        <taxon>Ancylostoma</taxon>
    </lineage>
</organism>
<gene>
    <name evidence="1" type="ORF">ANCDUO_01548</name>
</gene>
<dbReference type="OrthoDB" id="5843328at2759"/>
<name>A0A0C2H2V2_9BILA</name>
<evidence type="ECO:0000313" key="2">
    <source>
        <dbReference type="Proteomes" id="UP000054047"/>
    </source>
</evidence>
<evidence type="ECO:0000313" key="1">
    <source>
        <dbReference type="EMBL" id="KIH68110.1"/>
    </source>
</evidence>